<dbReference type="SUPFAM" id="SSF52540">
    <property type="entry name" value="P-loop containing nucleoside triphosphate hydrolases"/>
    <property type="match status" value="1"/>
</dbReference>
<dbReference type="GO" id="GO:0015658">
    <property type="term" value="F:branched-chain amino acid transmembrane transporter activity"/>
    <property type="evidence" value="ECO:0007669"/>
    <property type="project" value="TreeGrafter"/>
</dbReference>
<dbReference type="PANTHER" id="PTHR43820">
    <property type="entry name" value="HIGH-AFFINITY BRANCHED-CHAIN AMINO ACID TRANSPORT ATP-BINDING PROTEIN LIVF"/>
    <property type="match status" value="1"/>
</dbReference>
<keyword evidence="4 7" id="KW-0067">ATP-binding</keyword>
<reference evidence="7 8" key="1">
    <citation type="submission" date="2019-06" db="EMBL/GenBank/DDBJ databases">
        <title>Sorghum-associated microbial communities from plants grown in Nebraska, USA.</title>
        <authorList>
            <person name="Schachtman D."/>
        </authorList>
    </citation>
    <scope>NUCLEOTIDE SEQUENCE [LARGE SCALE GENOMIC DNA]</scope>
    <source>
        <strain evidence="7 8">1225</strain>
    </source>
</reference>
<dbReference type="OrthoDB" id="9806149at2"/>
<dbReference type="InterPro" id="IPR052156">
    <property type="entry name" value="BCAA_Transport_ATP-bd_LivF"/>
</dbReference>
<evidence type="ECO:0000259" key="6">
    <source>
        <dbReference type="PROSITE" id="PS50893"/>
    </source>
</evidence>
<gene>
    <name evidence="7" type="ORF">FHW37_101483</name>
</gene>
<accession>A0A561R7T8</accession>
<dbReference type="AlphaFoldDB" id="A0A561R7T8"/>
<dbReference type="InterPro" id="IPR017871">
    <property type="entry name" value="ABC_transporter-like_CS"/>
</dbReference>
<name>A0A561R7T8_9HYPH</name>
<organism evidence="7 8">
    <name type="scientific">Neorhizobium alkalisoli</name>
    <dbReference type="NCBI Taxonomy" id="528178"/>
    <lineage>
        <taxon>Bacteria</taxon>
        <taxon>Pseudomonadati</taxon>
        <taxon>Pseudomonadota</taxon>
        <taxon>Alphaproteobacteria</taxon>
        <taxon>Hyphomicrobiales</taxon>
        <taxon>Rhizobiaceae</taxon>
        <taxon>Rhizobium/Agrobacterium group</taxon>
        <taxon>Neorhizobium</taxon>
    </lineage>
</organism>
<evidence type="ECO:0000256" key="1">
    <source>
        <dbReference type="ARBA" id="ARBA00005417"/>
    </source>
</evidence>
<dbReference type="InterPro" id="IPR027417">
    <property type="entry name" value="P-loop_NTPase"/>
</dbReference>
<dbReference type="GO" id="GO:0016887">
    <property type="term" value="F:ATP hydrolysis activity"/>
    <property type="evidence" value="ECO:0007669"/>
    <property type="project" value="InterPro"/>
</dbReference>
<comment type="similarity">
    <text evidence="1">Belongs to the ABC transporter superfamily.</text>
</comment>
<dbReference type="PANTHER" id="PTHR43820:SF7">
    <property type="entry name" value="BRANCHED-CHAIN AMINO ACID TRANSPORT ATP-BINDING PROTEIN LIVF-RELATED"/>
    <property type="match status" value="1"/>
</dbReference>
<keyword evidence="2" id="KW-0813">Transport</keyword>
<dbReference type="InterPro" id="IPR003439">
    <property type="entry name" value="ABC_transporter-like_ATP-bd"/>
</dbReference>
<proteinExistence type="inferred from homology"/>
<evidence type="ECO:0000256" key="2">
    <source>
        <dbReference type="ARBA" id="ARBA00022448"/>
    </source>
</evidence>
<dbReference type="CDD" id="cd03224">
    <property type="entry name" value="ABC_TM1139_LivF_branched"/>
    <property type="match status" value="1"/>
</dbReference>
<comment type="caution">
    <text evidence="7">The sequence shown here is derived from an EMBL/GenBank/DDBJ whole genome shotgun (WGS) entry which is preliminary data.</text>
</comment>
<dbReference type="GO" id="GO:0005524">
    <property type="term" value="F:ATP binding"/>
    <property type="evidence" value="ECO:0007669"/>
    <property type="project" value="UniProtKB-KW"/>
</dbReference>
<keyword evidence="5" id="KW-0029">Amino-acid transport</keyword>
<dbReference type="GO" id="GO:0015807">
    <property type="term" value="P:L-amino acid transport"/>
    <property type="evidence" value="ECO:0007669"/>
    <property type="project" value="TreeGrafter"/>
</dbReference>
<dbReference type="RefSeq" id="WP_145632010.1">
    <property type="nucleotide sequence ID" value="NZ_VIWP01000001.1"/>
</dbReference>
<feature type="domain" description="ABC transporter" evidence="6">
    <location>
        <begin position="11"/>
        <end position="243"/>
    </location>
</feature>
<dbReference type="PROSITE" id="PS50893">
    <property type="entry name" value="ABC_TRANSPORTER_2"/>
    <property type="match status" value="1"/>
</dbReference>
<dbReference type="PROSITE" id="PS00211">
    <property type="entry name" value="ABC_TRANSPORTER_1"/>
    <property type="match status" value="1"/>
</dbReference>
<sequence>MSGSASTTPALEMRALVAGYEPDLPIVRGVNLSVAPGELLVLLGPNGAGKSTLVKAIAGVVPIHSGSVTLAGRDITHVPAHRKIAQGLAFVPQTENIFATLSIHENLQLAAAVLPKQLRADRIKALYERFPDLATAPSRLAGALSGGQRQMLAVARALIVDPPVVILDEPSAGLSPKIVSEVFEMLQQINAAGVTVILVEQNVKAALKIASRAVILVEGQIRHEGAAASLLDDPIVAKLYLGTGHAQNHSVGAEQP</sequence>
<evidence type="ECO:0000256" key="5">
    <source>
        <dbReference type="ARBA" id="ARBA00022970"/>
    </source>
</evidence>
<dbReference type="Proteomes" id="UP000320653">
    <property type="component" value="Unassembled WGS sequence"/>
</dbReference>
<evidence type="ECO:0000256" key="3">
    <source>
        <dbReference type="ARBA" id="ARBA00022741"/>
    </source>
</evidence>
<keyword evidence="8" id="KW-1185">Reference proteome</keyword>
<evidence type="ECO:0000313" key="7">
    <source>
        <dbReference type="EMBL" id="TWF58679.1"/>
    </source>
</evidence>
<keyword evidence="3" id="KW-0547">Nucleotide-binding</keyword>
<dbReference type="SMART" id="SM00382">
    <property type="entry name" value="AAA"/>
    <property type="match status" value="1"/>
</dbReference>
<protein>
    <submittedName>
        <fullName evidence="7">Branched-chain amino acid transport system ATP-binding protein</fullName>
    </submittedName>
</protein>
<dbReference type="EMBL" id="VIWP01000001">
    <property type="protein sequence ID" value="TWF58679.1"/>
    <property type="molecule type" value="Genomic_DNA"/>
</dbReference>
<evidence type="ECO:0000256" key="4">
    <source>
        <dbReference type="ARBA" id="ARBA00022840"/>
    </source>
</evidence>
<evidence type="ECO:0000313" key="8">
    <source>
        <dbReference type="Proteomes" id="UP000320653"/>
    </source>
</evidence>
<dbReference type="Gene3D" id="3.40.50.300">
    <property type="entry name" value="P-loop containing nucleotide triphosphate hydrolases"/>
    <property type="match status" value="1"/>
</dbReference>
<dbReference type="Pfam" id="PF00005">
    <property type="entry name" value="ABC_tran"/>
    <property type="match status" value="1"/>
</dbReference>
<dbReference type="InterPro" id="IPR003593">
    <property type="entry name" value="AAA+_ATPase"/>
</dbReference>